<feature type="domain" description="MurNAc-LAA" evidence="2">
    <location>
        <begin position="63"/>
        <end position="176"/>
    </location>
</feature>
<dbReference type="GO" id="GO:0009253">
    <property type="term" value="P:peptidoglycan catabolic process"/>
    <property type="evidence" value="ECO:0007669"/>
    <property type="project" value="InterPro"/>
</dbReference>
<dbReference type="SUPFAM" id="SSF53187">
    <property type="entry name" value="Zn-dependent exopeptidases"/>
    <property type="match status" value="1"/>
</dbReference>
<dbReference type="InterPro" id="IPR002508">
    <property type="entry name" value="MurNAc-LAA_cat"/>
</dbReference>
<name>A0A1Y4LB69_9FIRM</name>
<protein>
    <submittedName>
        <fullName evidence="3">N-acetylmuramoyl-L-alanine amidase</fullName>
    </submittedName>
</protein>
<dbReference type="RefSeq" id="WP_087370188.1">
    <property type="nucleotide sequence ID" value="NZ_NFKK01000002.1"/>
</dbReference>
<dbReference type="PANTHER" id="PTHR30404">
    <property type="entry name" value="N-ACETYLMURAMOYL-L-ALANINE AMIDASE"/>
    <property type="match status" value="1"/>
</dbReference>
<organism evidence="3 4">
    <name type="scientific">Butyricicoccus pullicaecorum</name>
    <dbReference type="NCBI Taxonomy" id="501571"/>
    <lineage>
        <taxon>Bacteria</taxon>
        <taxon>Bacillati</taxon>
        <taxon>Bacillota</taxon>
        <taxon>Clostridia</taxon>
        <taxon>Eubacteriales</taxon>
        <taxon>Butyricicoccaceae</taxon>
        <taxon>Butyricicoccus</taxon>
    </lineage>
</organism>
<dbReference type="CDD" id="cd02696">
    <property type="entry name" value="MurNAc-LAA"/>
    <property type="match status" value="1"/>
</dbReference>
<sequence length="232" mass="25104">MAYKVFLGVGHGGTDTGAVADGYREKDMTLAMALACQEELARHGVLVRLSRTKDENDPVNEEVRECNAYAPDLALDIHVNAGSGDGFEAYYTTHGGKGKSLALAIEQEVKALGQNSRGCKTREGSLGRDYYAFIRDTACPAVIAEIGFIDNAKDRAAFDTAQEQQAFGRAYARGILKTLGVPEAPIASEDAETMIAAQTIKKKAGLEDQTIRYLLNYQYGEALVKKLAKAME</sequence>
<evidence type="ECO:0000259" key="2">
    <source>
        <dbReference type="SMART" id="SM00646"/>
    </source>
</evidence>
<reference evidence="4" key="1">
    <citation type="submission" date="2017-04" db="EMBL/GenBank/DDBJ databases">
        <title>Function of individual gut microbiota members based on whole genome sequencing of pure cultures obtained from chicken caecum.</title>
        <authorList>
            <person name="Medvecky M."/>
            <person name="Cejkova D."/>
            <person name="Polansky O."/>
            <person name="Karasova D."/>
            <person name="Kubasova T."/>
            <person name="Cizek A."/>
            <person name="Rychlik I."/>
        </authorList>
    </citation>
    <scope>NUCLEOTIDE SEQUENCE [LARGE SCALE GENOMIC DNA]</scope>
    <source>
        <strain evidence="4">An180</strain>
    </source>
</reference>
<dbReference type="GO" id="GO:0008745">
    <property type="term" value="F:N-acetylmuramoyl-L-alanine amidase activity"/>
    <property type="evidence" value="ECO:0007669"/>
    <property type="project" value="InterPro"/>
</dbReference>
<evidence type="ECO:0000313" key="4">
    <source>
        <dbReference type="Proteomes" id="UP000195897"/>
    </source>
</evidence>
<dbReference type="AlphaFoldDB" id="A0A1Y4LB69"/>
<comment type="caution">
    <text evidence="3">The sequence shown here is derived from an EMBL/GenBank/DDBJ whole genome shotgun (WGS) entry which is preliminary data.</text>
</comment>
<dbReference type="Pfam" id="PF01520">
    <property type="entry name" value="Amidase_3"/>
    <property type="match status" value="1"/>
</dbReference>
<dbReference type="Gene3D" id="3.40.630.40">
    <property type="entry name" value="Zn-dependent exopeptidases"/>
    <property type="match status" value="1"/>
</dbReference>
<dbReference type="EMBL" id="NFKK01000002">
    <property type="protein sequence ID" value="OUP53976.1"/>
    <property type="molecule type" value="Genomic_DNA"/>
</dbReference>
<keyword evidence="1" id="KW-0378">Hydrolase</keyword>
<accession>A0A1Y4LB69</accession>
<proteinExistence type="predicted"/>
<dbReference type="PANTHER" id="PTHR30404:SF0">
    <property type="entry name" value="N-ACETYLMURAMOYL-L-ALANINE AMIDASE AMIC"/>
    <property type="match status" value="1"/>
</dbReference>
<dbReference type="InterPro" id="IPR050695">
    <property type="entry name" value="N-acetylmuramoyl_amidase_3"/>
</dbReference>
<dbReference type="SMART" id="SM00646">
    <property type="entry name" value="Ami_3"/>
    <property type="match status" value="1"/>
</dbReference>
<dbReference type="Proteomes" id="UP000195897">
    <property type="component" value="Unassembled WGS sequence"/>
</dbReference>
<evidence type="ECO:0000313" key="3">
    <source>
        <dbReference type="EMBL" id="OUP53976.1"/>
    </source>
</evidence>
<evidence type="ECO:0000256" key="1">
    <source>
        <dbReference type="ARBA" id="ARBA00022801"/>
    </source>
</evidence>
<dbReference type="GO" id="GO:0030288">
    <property type="term" value="C:outer membrane-bounded periplasmic space"/>
    <property type="evidence" value="ECO:0007669"/>
    <property type="project" value="TreeGrafter"/>
</dbReference>
<gene>
    <name evidence="3" type="ORF">B5F17_01835</name>
</gene>